<dbReference type="Pfam" id="PF07603">
    <property type="entry name" value="Lcl_C"/>
    <property type="match status" value="1"/>
</dbReference>
<keyword evidence="2" id="KW-1133">Transmembrane helix</keyword>
<feature type="compositionally biased region" description="Basic and acidic residues" evidence="1">
    <location>
        <begin position="460"/>
        <end position="471"/>
    </location>
</feature>
<organism evidence="4">
    <name type="scientific">freshwater metagenome</name>
    <dbReference type="NCBI Taxonomy" id="449393"/>
    <lineage>
        <taxon>unclassified sequences</taxon>
        <taxon>metagenomes</taxon>
        <taxon>ecological metagenomes</taxon>
    </lineage>
</organism>
<keyword evidence="2" id="KW-0812">Transmembrane</keyword>
<protein>
    <submittedName>
        <fullName evidence="4">Unannotated protein</fullName>
    </submittedName>
</protein>
<sequence length="477" mass="49749">MGLVHFRYQISRRRHSSHRSRRSHGFGRRDSGFTLTELAIAMVVLGVIASIAIPSFLGSRNNAYDKEAQASIEVVLRAAKFHYQNQGDFSEASSLQCGDSAVLAADLQKLEPNVDVVASSVSSTNSRVVSVQAVSTWSSNAELLGCQGFYAVAYSSSGSCWAARLIIEGKFLASGSVSPVVVNTQTNTSNSAITTWSALAVNGNAFGALKPQTSAADGDNTNGLVAIKTACKAKTQSTGIADLSGSYIAPSQFYSSWRDVVASPYIASAANCVTTDTCAAGETGPGGGTVFYASTSTFTSVGSDCNTSCKYLEYAPIGWIVSTTPSGQTNCEIAGTSTADPGCRMFDAGATYNGTATAIGSGLANTTLITGVSSGGNAGKAAAVTRAFRGGGKSDWFLPSRDELNELCKYARQQTTGNTATQCDSTNSLRTGFTSGNYWSSTETGAATAFYQNFATGSRGNRDKAERDSVRPVRAFG</sequence>
<keyword evidence="2" id="KW-0472">Membrane</keyword>
<evidence type="ECO:0000259" key="3">
    <source>
        <dbReference type="Pfam" id="PF07603"/>
    </source>
</evidence>
<gene>
    <name evidence="4" type="ORF">UFOPK4345_00662</name>
</gene>
<dbReference type="EMBL" id="CAFBQV010000085">
    <property type="protein sequence ID" value="CAB5064450.1"/>
    <property type="molecule type" value="Genomic_DNA"/>
</dbReference>
<feature type="domain" description="Lcl C-terminal" evidence="3">
    <location>
        <begin position="388"/>
        <end position="474"/>
    </location>
</feature>
<dbReference type="InterPro" id="IPR011460">
    <property type="entry name" value="Lcl_C"/>
</dbReference>
<evidence type="ECO:0000256" key="2">
    <source>
        <dbReference type="SAM" id="Phobius"/>
    </source>
</evidence>
<dbReference type="InterPro" id="IPR045584">
    <property type="entry name" value="Pilin-like"/>
</dbReference>
<dbReference type="Gene3D" id="3.30.700.10">
    <property type="entry name" value="Glycoprotein, Type 4 Pilin"/>
    <property type="match status" value="1"/>
</dbReference>
<feature type="transmembrane region" description="Helical" evidence="2">
    <location>
        <begin position="38"/>
        <end position="57"/>
    </location>
</feature>
<dbReference type="AlphaFoldDB" id="A0A6J7UFE3"/>
<dbReference type="Pfam" id="PF07963">
    <property type="entry name" value="N_methyl"/>
    <property type="match status" value="1"/>
</dbReference>
<reference evidence="4" key="1">
    <citation type="submission" date="2020-05" db="EMBL/GenBank/DDBJ databases">
        <authorList>
            <person name="Chiriac C."/>
            <person name="Salcher M."/>
            <person name="Ghai R."/>
            <person name="Kavagutti S V."/>
        </authorList>
    </citation>
    <scope>NUCLEOTIDE SEQUENCE</scope>
</reference>
<dbReference type="InterPro" id="IPR012902">
    <property type="entry name" value="N_methyl_site"/>
</dbReference>
<evidence type="ECO:0000313" key="4">
    <source>
        <dbReference type="EMBL" id="CAB5064450.1"/>
    </source>
</evidence>
<dbReference type="NCBIfam" id="TIGR02532">
    <property type="entry name" value="IV_pilin_GFxxxE"/>
    <property type="match status" value="1"/>
</dbReference>
<feature type="region of interest" description="Disordered" evidence="1">
    <location>
        <begin position="457"/>
        <end position="477"/>
    </location>
</feature>
<name>A0A6J7UFE3_9ZZZZ</name>
<evidence type="ECO:0000256" key="1">
    <source>
        <dbReference type="SAM" id="MobiDB-lite"/>
    </source>
</evidence>
<accession>A0A6J7UFE3</accession>
<proteinExistence type="predicted"/>
<dbReference type="SUPFAM" id="SSF54523">
    <property type="entry name" value="Pili subunits"/>
    <property type="match status" value="1"/>
</dbReference>